<proteinExistence type="predicted"/>
<dbReference type="InParanoid" id="T1FJS2"/>
<evidence type="ECO:0000313" key="1">
    <source>
        <dbReference type="EMBL" id="ESO11131.1"/>
    </source>
</evidence>
<dbReference type="Proteomes" id="UP000015101">
    <property type="component" value="Unassembled WGS sequence"/>
</dbReference>
<dbReference type="HOGENOM" id="CLU_1009274_0_0_1"/>
<dbReference type="CTD" id="20209071"/>
<dbReference type="PANTHER" id="PTHR21084">
    <property type="entry name" value="DENSE INCISORS"/>
    <property type="match status" value="1"/>
</dbReference>
<sequence>MPLTETERTGIIDIISIMDKEDRRSLARTVLNKLFTFEIEDETISAILTYTSNPVDFFKRKKVKKEVIFKYAVSKKVPTIKPSFSRLGLVIAVLKYWGSLYSDEQLKEDRQVIVSEILWFLFKNKNHLDDEKFKNEASDFFSDEEIKDGIKNLSVELSKLSGKSTAKSNLKGGNIDELINLVKLTFSEELSSFMPMFTIFNIERVPIDLAKNFNKSIEESLTMLNVKVEKNCTLIEQLNERFDKAYGPHVHSQPDDTIYYEVKQESKSISNIPPKI</sequence>
<gene>
    <name evidence="2" type="primary">20209071</name>
    <name evidence="1" type="ORF">HELRODRAFT_183518</name>
</gene>
<reference evidence="3" key="1">
    <citation type="submission" date="2012-12" db="EMBL/GenBank/DDBJ databases">
        <authorList>
            <person name="Hellsten U."/>
            <person name="Grimwood J."/>
            <person name="Chapman J.A."/>
            <person name="Shapiro H."/>
            <person name="Aerts A."/>
            <person name="Otillar R.P."/>
            <person name="Terry A.Y."/>
            <person name="Boore J.L."/>
            <person name="Simakov O."/>
            <person name="Marletaz F."/>
            <person name="Cho S.-J."/>
            <person name="Edsinger-Gonzales E."/>
            <person name="Havlak P."/>
            <person name="Kuo D.-H."/>
            <person name="Larsson T."/>
            <person name="Lv J."/>
            <person name="Arendt D."/>
            <person name="Savage R."/>
            <person name="Osoegawa K."/>
            <person name="de Jong P."/>
            <person name="Lindberg D.R."/>
            <person name="Seaver E.C."/>
            <person name="Weisblat D.A."/>
            <person name="Putnam N.H."/>
            <person name="Grigoriev I.V."/>
            <person name="Rokhsar D.S."/>
        </authorList>
    </citation>
    <scope>NUCLEOTIDE SEQUENCE</scope>
</reference>
<dbReference type="STRING" id="6412.T1FJS2"/>
<keyword evidence="3" id="KW-1185">Reference proteome</keyword>
<dbReference type="EnsemblMetazoa" id="HelroT183518">
    <property type="protein sequence ID" value="HelroP183518"/>
    <property type="gene ID" value="HelroG183518"/>
</dbReference>
<protein>
    <submittedName>
        <fullName evidence="1 2">Uncharacterized protein</fullName>
    </submittedName>
</protein>
<dbReference type="AlphaFoldDB" id="T1FJS2"/>
<accession>T1FJS2</accession>
<dbReference type="Pfam" id="PF15008">
    <property type="entry name" value="DUF4518"/>
    <property type="match status" value="1"/>
</dbReference>
<evidence type="ECO:0000313" key="3">
    <source>
        <dbReference type="Proteomes" id="UP000015101"/>
    </source>
</evidence>
<dbReference type="EMBL" id="AMQM01008823">
    <property type="status" value="NOT_ANNOTATED_CDS"/>
    <property type="molecule type" value="Genomic_DNA"/>
</dbReference>
<name>T1FJS2_HELRO</name>
<reference evidence="2" key="3">
    <citation type="submission" date="2015-06" db="UniProtKB">
        <authorList>
            <consortium name="EnsemblMetazoa"/>
        </authorList>
    </citation>
    <scope>IDENTIFICATION</scope>
</reference>
<dbReference type="GeneID" id="20209071"/>
<dbReference type="RefSeq" id="XP_009010794.1">
    <property type="nucleotide sequence ID" value="XM_009012546.1"/>
</dbReference>
<dbReference type="KEGG" id="hro:HELRODRAFT_183518"/>
<dbReference type="EMBL" id="KB095853">
    <property type="protein sequence ID" value="ESO11131.1"/>
    <property type="molecule type" value="Genomic_DNA"/>
</dbReference>
<organism evidence="2 3">
    <name type="scientific">Helobdella robusta</name>
    <name type="common">Californian leech</name>
    <dbReference type="NCBI Taxonomy" id="6412"/>
    <lineage>
        <taxon>Eukaryota</taxon>
        <taxon>Metazoa</taxon>
        <taxon>Spiralia</taxon>
        <taxon>Lophotrochozoa</taxon>
        <taxon>Annelida</taxon>
        <taxon>Clitellata</taxon>
        <taxon>Hirudinea</taxon>
        <taxon>Rhynchobdellida</taxon>
        <taxon>Glossiphoniidae</taxon>
        <taxon>Helobdella</taxon>
    </lineage>
</organism>
<dbReference type="OrthoDB" id="6407068at2759"/>
<reference evidence="1 3" key="2">
    <citation type="journal article" date="2013" name="Nature">
        <title>Insights into bilaterian evolution from three spiralian genomes.</title>
        <authorList>
            <person name="Simakov O."/>
            <person name="Marletaz F."/>
            <person name="Cho S.J."/>
            <person name="Edsinger-Gonzales E."/>
            <person name="Havlak P."/>
            <person name="Hellsten U."/>
            <person name="Kuo D.H."/>
            <person name="Larsson T."/>
            <person name="Lv J."/>
            <person name="Arendt D."/>
            <person name="Savage R."/>
            <person name="Osoegawa K."/>
            <person name="de Jong P."/>
            <person name="Grimwood J."/>
            <person name="Chapman J.A."/>
            <person name="Shapiro H."/>
            <person name="Aerts A."/>
            <person name="Otillar R.P."/>
            <person name="Terry A.Y."/>
            <person name="Boore J.L."/>
            <person name="Grigoriev I.V."/>
            <person name="Lindberg D.R."/>
            <person name="Seaver E.C."/>
            <person name="Weisblat D.A."/>
            <person name="Putnam N.H."/>
            <person name="Rokhsar D.S."/>
        </authorList>
    </citation>
    <scope>NUCLEOTIDE SEQUENCE</scope>
</reference>
<dbReference type="PANTHER" id="PTHR21084:SF1">
    <property type="entry name" value="DENSE INCISORS"/>
    <property type="match status" value="1"/>
</dbReference>
<dbReference type="InterPro" id="IPR026698">
    <property type="entry name" value="UPF_C3orf38"/>
</dbReference>
<evidence type="ECO:0000313" key="2">
    <source>
        <dbReference type="EnsemblMetazoa" id="HelroP183518"/>
    </source>
</evidence>